<organism evidence="9 10">
    <name type="scientific">Novosphingobium pentaromativorans US6-1</name>
    <dbReference type="NCBI Taxonomy" id="1088721"/>
    <lineage>
        <taxon>Bacteria</taxon>
        <taxon>Pseudomonadati</taxon>
        <taxon>Pseudomonadota</taxon>
        <taxon>Alphaproteobacteria</taxon>
        <taxon>Sphingomonadales</taxon>
        <taxon>Sphingomonadaceae</taxon>
        <taxon>Novosphingobium</taxon>
    </lineage>
</organism>
<gene>
    <name evidence="9" type="ORF">NSU_3647</name>
</gene>
<dbReference type="AlphaFoldDB" id="G6EH26"/>
<evidence type="ECO:0000259" key="8">
    <source>
        <dbReference type="PROSITE" id="PS50253"/>
    </source>
</evidence>
<comment type="similarity">
    <text evidence="2 6">Belongs to the cytochrome c oxidase subunit 3 family.</text>
</comment>
<comment type="subcellular location">
    <subcellularLocation>
        <location evidence="6">Cell membrane</location>
        <topology evidence="6">Multi-pass membrane protein</topology>
    </subcellularLocation>
    <subcellularLocation>
        <location evidence="1">Membrane</location>
        <topology evidence="1">Multi-pass membrane protein</topology>
    </subcellularLocation>
</comment>
<evidence type="ECO:0000256" key="7">
    <source>
        <dbReference type="SAM" id="Phobius"/>
    </source>
</evidence>
<evidence type="ECO:0000313" key="9">
    <source>
        <dbReference type="EMBL" id="EHJ59315.1"/>
    </source>
</evidence>
<dbReference type="GO" id="GO:0004129">
    <property type="term" value="F:cytochrome-c oxidase activity"/>
    <property type="evidence" value="ECO:0007669"/>
    <property type="project" value="InterPro"/>
</dbReference>
<dbReference type="SUPFAM" id="SSF81452">
    <property type="entry name" value="Cytochrome c oxidase subunit III-like"/>
    <property type="match status" value="1"/>
</dbReference>
<comment type="caution">
    <text evidence="9">The sequence shown here is derived from an EMBL/GenBank/DDBJ whole genome shotgun (WGS) entry which is preliminary data.</text>
</comment>
<keyword evidence="5 7" id="KW-0472">Membrane</keyword>
<name>G6EH26_9SPHN</name>
<proteinExistence type="inferred from homology"/>
<evidence type="ECO:0000313" key="10">
    <source>
        <dbReference type="Proteomes" id="UP000004030"/>
    </source>
</evidence>
<sequence length="169" mass="19105">MVVFALFFLVFTYYRALDVELFEQSQRLLNVTLGLCNTLILLTSSLFVALAVRQVRHGEPGRGRILLFLAMVCGISFGVVKFFEYSQKISIGITPATNDFFMYYFMFTGIHLLHVTVGLVVLLFAIFHTRRKPAGEGVAGTRLIEAGALFWHLVDLLWVVLFALIYLMG</sequence>
<dbReference type="Pfam" id="PF00510">
    <property type="entry name" value="COX3"/>
    <property type="match status" value="1"/>
</dbReference>
<dbReference type="InterPro" id="IPR035973">
    <property type="entry name" value="Cyt_c_oxidase_su3-like_sf"/>
</dbReference>
<evidence type="ECO:0000256" key="4">
    <source>
        <dbReference type="ARBA" id="ARBA00022989"/>
    </source>
</evidence>
<dbReference type="PROSITE" id="PS50253">
    <property type="entry name" value="COX3"/>
    <property type="match status" value="1"/>
</dbReference>
<dbReference type="InterPro" id="IPR013833">
    <property type="entry name" value="Cyt_c_oxidase_su3_a-hlx"/>
</dbReference>
<evidence type="ECO:0000256" key="1">
    <source>
        <dbReference type="ARBA" id="ARBA00004141"/>
    </source>
</evidence>
<dbReference type="InterPro" id="IPR000298">
    <property type="entry name" value="Cyt_c_oxidase-like_su3"/>
</dbReference>
<evidence type="ECO:0000256" key="2">
    <source>
        <dbReference type="ARBA" id="ARBA00010581"/>
    </source>
</evidence>
<dbReference type="GO" id="GO:0005886">
    <property type="term" value="C:plasma membrane"/>
    <property type="evidence" value="ECO:0007669"/>
    <property type="project" value="UniProtKB-SubCell"/>
</dbReference>
<dbReference type="Gene3D" id="1.20.120.80">
    <property type="entry name" value="Cytochrome c oxidase, subunit III, four-helix bundle"/>
    <property type="match status" value="1"/>
</dbReference>
<dbReference type="InterPro" id="IPR024791">
    <property type="entry name" value="Cyt_c/ubiquinol_Oxase_su3"/>
</dbReference>
<feature type="transmembrane region" description="Helical" evidence="7">
    <location>
        <begin position="148"/>
        <end position="168"/>
    </location>
</feature>
<feature type="transmembrane region" description="Helical" evidence="7">
    <location>
        <begin position="103"/>
        <end position="127"/>
    </location>
</feature>
<dbReference type="eggNOG" id="COG1845">
    <property type="taxonomic scope" value="Bacteria"/>
</dbReference>
<dbReference type="Proteomes" id="UP000004030">
    <property type="component" value="Unassembled WGS sequence"/>
</dbReference>
<protein>
    <recommendedName>
        <fullName evidence="8">Heme-copper oxidase subunit III family profile domain-containing protein</fullName>
    </recommendedName>
</protein>
<reference evidence="9 10" key="1">
    <citation type="journal article" date="2012" name="J. Bacteriol.">
        <title>Genome sequence of benzo(a)pyrene-degrading bacterium Novosphingobium pentaromativorans US6-1.</title>
        <authorList>
            <person name="Luo Y.R."/>
            <person name="Kang S.G."/>
            <person name="Kim S.J."/>
            <person name="Kim M.R."/>
            <person name="Li N."/>
            <person name="Lee J.H."/>
            <person name="Kwon K.K."/>
        </authorList>
    </citation>
    <scope>NUCLEOTIDE SEQUENCE [LARGE SCALE GENOMIC DNA]</scope>
    <source>
        <strain evidence="9 10">US6-1</strain>
    </source>
</reference>
<dbReference type="PATRIC" id="fig|1088721.3.peg.3596"/>
<evidence type="ECO:0000256" key="3">
    <source>
        <dbReference type="ARBA" id="ARBA00022692"/>
    </source>
</evidence>
<dbReference type="GO" id="GO:0019646">
    <property type="term" value="P:aerobic electron transport chain"/>
    <property type="evidence" value="ECO:0007669"/>
    <property type="project" value="InterPro"/>
</dbReference>
<dbReference type="EMBL" id="AGFM01000058">
    <property type="protein sequence ID" value="EHJ59315.1"/>
    <property type="molecule type" value="Genomic_DNA"/>
</dbReference>
<keyword evidence="3 6" id="KW-0812">Transmembrane</keyword>
<feature type="transmembrane region" description="Helical" evidence="7">
    <location>
        <begin position="64"/>
        <end position="83"/>
    </location>
</feature>
<evidence type="ECO:0000256" key="6">
    <source>
        <dbReference type="RuleBase" id="RU003376"/>
    </source>
</evidence>
<feature type="domain" description="Heme-copper oxidase subunit III family profile" evidence="8">
    <location>
        <begin position="1"/>
        <end position="169"/>
    </location>
</feature>
<keyword evidence="10" id="KW-1185">Reference proteome</keyword>
<evidence type="ECO:0000256" key="5">
    <source>
        <dbReference type="ARBA" id="ARBA00023136"/>
    </source>
</evidence>
<feature type="transmembrane region" description="Helical" evidence="7">
    <location>
        <begin position="28"/>
        <end position="52"/>
    </location>
</feature>
<keyword evidence="4 7" id="KW-1133">Transmembrane helix</keyword>
<dbReference type="PANTHER" id="PTHR11403:SF6">
    <property type="entry name" value="NITRIC OXIDE REDUCTASE SUBUNIT E"/>
    <property type="match status" value="1"/>
</dbReference>
<accession>G6EH26</accession>
<dbReference type="PANTHER" id="PTHR11403">
    <property type="entry name" value="CYTOCHROME C OXIDASE SUBUNIT III"/>
    <property type="match status" value="1"/>
</dbReference>